<dbReference type="FunCoup" id="A0A1Y2DSB5">
    <property type="interactions" value="536"/>
</dbReference>
<sequence>MISPVRALPIRSILSYTTRCTLARPFLTPVSPVSFTASRKMAGKAPEMTMVMSDKAPGAAAPYSHAVKTASAIYCSGQVHMDPATSKLVTDATIGEKTAICIKNLSAVLESAGSSLQNVVKVNIFIVDMQNDFVPMNEEYKKWFTHRPARSCVAVAALPLGATVEIECVALPGSA</sequence>
<evidence type="ECO:0000313" key="3">
    <source>
        <dbReference type="Proteomes" id="UP000193689"/>
    </source>
</evidence>
<evidence type="ECO:0000256" key="1">
    <source>
        <dbReference type="ARBA" id="ARBA00010552"/>
    </source>
</evidence>
<dbReference type="STRING" id="1141098.A0A1Y2DSB5"/>
<reference evidence="2 3" key="1">
    <citation type="submission" date="2016-07" db="EMBL/GenBank/DDBJ databases">
        <title>Pervasive Adenine N6-methylation of Active Genes in Fungi.</title>
        <authorList>
            <consortium name="DOE Joint Genome Institute"/>
            <person name="Mondo S.J."/>
            <person name="Dannebaum R.O."/>
            <person name="Kuo R.C."/>
            <person name="Labutti K."/>
            <person name="Haridas S."/>
            <person name="Kuo A."/>
            <person name="Salamov A."/>
            <person name="Ahrendt S.R."/>
            <person name="Lipzen A."/>
            <person name="Sullivan W."/>
            <person name="Andreopoulos W.B."/>
            <person name="Clum A."/>
            <person name="Lindquist E."/>
            <person name="Daum C."/>
            <person name="Ramamoorthy G.K."/>
            <person name="Gryganskyi A."/>
            <person name="Culley D."/>
            <person name="Magnuson J.K."/>
            <person name="James T.Y."/>
            <person name="O'Malley M.A."/>
            <person name="Stajich J.E."/>
            <person name="Spatafora J.W."/>
            <person name="Visel A."/>
            <person name="Grigoriev I.V."/>
        </authorList>
    </citation>
    <scope>NUCLEOTIDE SEQUENCE [LARGE SCALE GENOMIC DNA]</scope>
    <source>
        <strain evidence="2 3">CBS 129021</strain>
    </source>
</reference>
<dbReference type="PANTHER" id="PTHR11803:SF58">
    <property type="entry name" value="PROTEIN HMF1-RELATED"/>
    <property type="match status" value="1"/>
</dbReference>
<dbReference type="GO" id="GO:0019239">
    <property type="term" value="F:deaminase activity"/>
    <property type="evidence" value="ECO:0007669"/>
    <property type="project" value="TreeGrafter"/>
</dbReference>
<dbReference type="NCBIfam" id="TIGR00004">
    <property type="entry name" value="Rid family detoxifying hydrolase"/>
    <property type="match status" value="1"/>
</dbReference>
<organism evidence="2 3">
    <name type="scientific">Pseudomassariella vexata</name>
    <dbReference type="NCBI Taxonomy" id="1141098"/>
    <lineage>
        <taxon>Eukaryota</taxon>
        <taxon>Fungi</taxon>
        <taxon>Dikarya</taxon>
        <taxon>Ascomycota</taxon>
        <taxon>Pezizomycotina</taxon>
        <taxon>Sordariomycetes</taxon>
        <taxon>Xylariomycetidae</taxon>
        <taxon>Amphisphaeriales</taxon>
        <taxon>Pseudomassariaceae</taxon>
        <taxon>Pseudomassariella</taxon>
    </lineage>
</organism>
<dbReference type="AlphaFoldDB" id="A0A1Y2DSB5"/>
<dbReference type="Gene3D" id="3.30.1330.40">
    <property type="entry name" value="RutC-like"/>
    <property type="match status" value="1"/>
</dbReference>
<dbReference type="RefSeq" id="XP_040713993.1">
    <property type="nucleotide sequence ID" value="XM_040860537.1"/>
</dbReference>
<dbReference type="FunFam" id="3.30.1330.40:FF:000001">
    <property type="entry name" value="L-PSP family endoribonuclease"/>
    <property type="match status" value="1"/>
</dbReference>
<name>A0A1Y2DSB5_9PEZI</name>
<dbReference type="InterPro" id="IPR019897">
    <property type="entry name" value="RidA_CS"/>
</dbReference>
<dbReference type="CDD" id="cd00448">
    <property type="entry name" value="YjgF_YER057c_UK114_family"/>
    <property type="match status" value="1"/>
</dbReference>
<keyword evidence="3" id="KW-1185">Reference proteome</keyword>
<evidence type="ECO:0000313" key="2">
    <source>
        <dbReference type="EMBL" id="ORY62157.1"/>
    </source>
</evidence>
<dbReference type="EMBL" id="MCFJ01000009">
    <property type="protein sequence ID" value="ORY62157.1"/>
    <property type="molecule type" value="Genomic_DNA"/>
</dbReference>
<dbReference type="PROSITE" id="PS01094">
    <property type="entry name" value="UPF0076"/>
    <property type="match status" value="1"/>
</dbReference>
<dbReference type="GeneID" id="63776749"/>
<gene>
    <name evidence="2" type="ORF">BCR38DRAFT_437680</name>
</gene>
<dbReference type="GO" id="GO:0005739">
    <property type="term" value="C:mitochondrion"/>
    <property type="evidence" value="ECO:0007669"/>
    <property type="project" value="UniProtKB-ARBA"/>
</dbReference>
<comment type="similarity">
    <text evidence="1">Belongs to the RutC family.</text>
</comment>
<dbReference type="GO" id="GO:0005829">
    <property type="term" value="C:cytosol"/>
    <property type="evidence" value="ECO:0007669"/>
    <property type="project" value="TreeGrafter"/>
</dbReference>
<dbReference type="InterPro" id="IPR006056">
    <property type="entry name" value="RidA"/>
</dbReference>
<dbReference type="InParanoid" id="A0A1Y2DSB5"/>
<dbReference type="Proteomes" id="UP000193689">
    <property type="component" value="Unassembled WGS sequence"/>
</dbReference>
<dbReference type="SUPFAM" id="SSF55298">
    <property type="entry name" value="YjgF-like"/>
    <property type="match status" value="1"/>
</dbReference>
<dbReference type="PANTHER" id="PTHR11803">
    <property type="entry name" value="2-IMINOBUTANOATE/2-IMINOPROPANOATE DEAMINASE RIDA"/>
    <property type="match status" value="1"/>
</dbReference>
<proteinExistence type="inferred from homology"/>
<dbReference type="OrthoDB" id="309640at2759"/>
<comment type="caution">
    <text evidence="2">The sequence shown here is derived from an EMBL/GenBank/DDBJ whole genome shotgun (WGS) entry which is preliminary data.</text>
</comment>
<dbReference type="Pfam" id="PF01042">
    <property type="entry name" value="Ribonuc_L-PSP"/>
    <property type="match status" value="1"/>
</dbReference>
<dbReference type="InterPro" id="IPR006175">
    <property type="entry name" value="YjgF/YER057c/UK114"/>
</dbReference>
<dbReference type="InterPro" id="IPR035959">
    <property type="entry name" value="RutC-like_sf"/>
</dbReference>
<accession>A0A1Y2DSB5</accession>
<protein>
    <submittedName>
        <fullName evidence="2">Endoribonuclease L-PSP/chorismate mutase-like protein</fullName>
    </submittedName>
</protein>